<protein>
    <recommendedName>
        <fullName evidence="4">Phage tail protein</fullName>
    </recommendedName>
</protein>
<evidence type="ECO:0000313" key="2">
    <source>
        <dbReference type="EMBL" id="GCF15374.1"/>
    </source>
</evidence>
<feature type="compositionally biased region" description="Basic and acidic residues" evidence="1">
    <location>
        <begin position="646"/>
        <end position="655"/>
    </location>
</feature>
<feature type="region of interest" description="Disordered" evidence="1">
    <location>
        <begin position="379"/>
        <end position="404"/>
    </location>
</feature>
<dbReference type="OrthoDB" id="202878at2157"/>
<dbReference type="Proteomes" id="UP000304382">
    <property type="component" value="Unassembled WGS sequence"/>
</dbReference>
<dbReference type="InterPro" id="IPR011748">
    <property type="entry name" value="Unchr_phage_tail-like"/>
</dbReference>
<organism evidence="2 3">
    <name type="scientific">Haloarcula mannanilytica</name>
    <dbReference type="NCBI Taxonomy" id="2509225"/>
    <lineage>
        <taxon>Archaea</taxon>
        <taxon>Methanobacteriati</taxon>
        <taxon>Methanobacteriota</taxon>
        <taxon>Stenosarchaea group</taxon>
        <taxon>Halobacteria</taxon>
        <taxon>Halobacteriales</taxon>
        <taxon>Haloarculaceae</taxon>
        <taxon>Haloarcula</taxon>
    </lineage>
</organism>
<evidence type="ECO:0008006" key="4">
    <source>
        <dbReference type="Google" id="ProtNLM"/>
    </source>
</evidence>
<dbReference type="SUPFAM" id="SSF101898">
    <property type="entry name" value="NHL repeat"/>
    <property type="match status" value="1"/>
</dbReference>
<dbReference type="RefSeq" id="WP_160140703.1">
    <property type="nucleotide sequence ID" value="NZ_BIXZ01000007.1"/>
</dbReference>
<feature type="compositionally biased region" description="Basic and acidic residues" evidence="1">
    <location>
        <begin position="772"/>
        <end position="794"/>
    </location>
</feature>
<dbReference type="Gene3D" id="2.120.10.30">
    <property type="entry name" value="TolB, C-terminal domain"/>
    <property type="match status" value="1"/>
</dbReference>
<dbReference type="InterPro" id="IPR006521">
    <property type="entry name" value="Tail_protein_I"/>
</dbReference>
<accession>A0A4C2ELE8</accession>
<evidence type="ECO:0000256" key="1">
    <source>
        <dbReference type="SAM" id="MobiDB-lite"/>
    </source>
</evidence>
<proteinExistence type="predicted"/>
<keyword evidence="3" id="KW-1185">Reference proteome</keyword>
<dbReference type="InterPro" id="IPR011042">
    <property type="entry name" value="6-blade_b-propeller_TolB-like"/>
</dbReference>
<feature type="region of interest" description="Disordered" evidence="1">
    <location>
        <begin position="765"/>
        <end position="794"/>
    </location>
</feature>
<sequence>MSFPFAGTHSATEWADWYRTNTDIVEDGVQIATDPYPSYEAPRPIGDGEFDAVDVTVDGCGTAYILSTDGSVYRYDSDLERLSRLDCVWDPNDGGAPSAIAVAEDTLYVADRATGRVQALSVHLLQTRWIESGFSDPIGLTVSEGTVYILDALDEAPSSGSVDGRLQRLSPRGEVQTVVEHEYSPTDLATDDAGNVVVLGPETDTVIDLFEPATLAASGGDAVPDLRVPTDSFPVTSRGPQRPRISVEAVGVAELLVGIGSANPDETGLFRYRPDEGGFEPMPGIDGSVVELQTGNPGRDGTDPPLYLIDGEGRDVHMLAADGRMRRSTADGDYRADLVGRFDSGERGMQWHRVTLGLTRGDTRARTKTQVRLQYAATDDDWQPEGSDVAPSDPPGAIEGIGSTDSTRLQSAGFTELRDLVAVSPGRLALLLRTDSHRVSLRAAADLLHSARAALRGESVEVQADGRIEWRDIEQPNPEDALIPEAEGRYLWLKLTLVGDQGASPHVDSVRAYFPRQSYLRHLPAVYREEATSATFLERYLSIFESTFVDIEEQIASSSKYIDPGGIPTEHLQWLGEWLAVEADETWSADALQALIEAAPALYRKRGTAEGLLATIRLYLRHSDVGVIPRGPELVTDGTGASFSPQRDDERDQETESKAVYLIEHGDLSCIDCREVRRLYDRLISCSHGFLVLLHPDVTDAAAETIGRIVEAQQPAHATGRTVHLRDTTVLNGTGKEGAGTPGHHTYLGVNSRLSSREFKLGESVVGQESRLGTREPDGQLELKSRLGEDSRLS</sequence>
<feature type="region of interest" description="Disordered" evidence="1">
    <location>
        <begin position="636"/>
        <end position="655"/>
    </location>
</feature>
<dbReference type="AlphaFoldDB" id="A0A4C2ELE8"/>
<name>A0A4C2ELE8_9EURY</name>
<evidence type="ECO:0000313" key="3">
    <source>
        <dbReference type="Proteomes" id="UP000304382"/>
    </source>
</evidence>
<dbReference type="NCBIfam" id="TIGR02242">
    <property type="entry name" value="tail_TIGR02242"/>
    <property type="match status" value="1"/>
</dbReference>
<gene>
    <name evidence="2" type="ORF">Harman_33090</name>
</gene>
<reference evidence="2 3" key="1">
    <citation type="submission" date="2019-02" db="EMBL/GenBank/DDBJ databases">
        <title>Haloarcula mannanilyticum sp. nov., a mannan degrading haloarchaeon isolated from commercial salt.</title>
        <authorList>
            <person name="Enomoto S."/>
            <person name="Shimane Y."/>
            <person name="Kamekura M."/>
            <person name="Ito T."/>
            <person name="Moriya O."/>
            <person name="Ihara K."/>
            <person name="Takahashi-Ando N."/>
            <person name="Fukushima Y."/>
            <person name="Yoshida Y."/>
            <person name="Usama R."/>
            <person name="Takai K."/>
            <person name="Minegishi H."/>
        </authorList>
    </citation>
    <scope>NUCLEOTIDE SEQUENCE [LARGE SCALE GENOMIC DNA]</scope>
    <source>
        <strain evidence="2 3">MD130-1</strain>
    </source>
</reference>
<comment type="caution">
    <text evidence="2">The sequence shown here is derived from an EMBL/GenBank/DDBJ whole genome shotgun (WGS) entry which is preliminary data.</text>
</comment>
<dbReference type="EMBL" id="BIXZ01000007">
    <property type="protein sequence ID" value="GCF15374.1"/>
    <property type="molecule type" value="Genomic_DNA"/>
</dbReference>
<dbReference type="Pfam" id="PF09684">
    <property type="entry name" value="Tail_P2_I"/>
    <property type="match status" value="1"/>
</dbReference>